<proteinExistence type="predicted"/>
<dbReference type="AlphaFoldDB" id="A0A815MPV7"/>
<dbReference type="Proteomes" id="UP000663874">
    <property type="component" value="Unassembled WGS sequence"/>
</dbReference>
<dbReference type="EMBL" id="CAJNOO010005684">
    <property type="protein sequence ID" value="CAF1427555.1"/>
    <property type="molecule type" value="Genomic_DNA"/>
</dbReference>
<dbReference type="Proteomes" id="UP000663823">
    <property type="component" value="Unassembled WGS sequence"/>
</dbReference>
<name>A0A815MPV7_9BILA</name>
<protein>
    <submittedName>
        <fullName evidence="1">Uncharacterized protein</fullName>
    </submittedName>
</protein>
<dbReference type="OrthoDB" id="9983707at2759"/>
<evidence type="ECO:0000313" key="2">
    <source>
        <dbReference type="EMBL" id="CAF4030360.1"/>
    </source>
</evidence>
<organism evidence="1 4">
    <name type="scientific">Rotaria sordida</name>
    <dbReference type="NCBI Taxonomy" id="392033"/>
    <lineage>
        <taxon>Eukaryota</taxon>
        <taxon>Metazoa</taxon>
        <taxon>Spiralia</taxon>
        <taxon>Gnathifera</taxon>
        <taxon>Rotifera</taxon>
        <taxon>Eurotatoria</taxon>
        <taxon>Bdelloidea</taxon>
        <taxon>Philodinida</taxon>
        <taxon>Philodinidae</taxon>
        <taxon>Rotaria</taxon>
    </lineage>
</organism>
<reference evidence="1" key="1">
    <citation type="submission" date="2021-02" db="EMBL/GenBank/DDBJ databases">
        <authorList>
            <person name="Nowell W R."/>
        </authorList>
    </citation>
    <scope>NUCLEOTIDE SEQUENCE</scope>
</reference>
<sequence>MKNVSYNLRMILICFSIPLKNVPCEFYCGGTRTFTHEHVHTTIININKKRILEKYPESEFRHDSEVDDRNTTLYSIIPENLINIYGGNRYLWRCYRWANSEDPNKINYKWDHPEFAIVAGKDGFEFTAAQGLKIHFVDHKNGLCMKSKYLYNENCDMC</sequence>
<gene>
    <name evidence="3" type="ORF">FNK824_LOCUS33303</name>
    <name evidence="2" type="ORF">OTI717_LOCUS30608</name>
    <name evidence="1" type="ORF">RFH988_LOCUS35805</name>
</gene>
<dbReference type="EMBL" id="CAJOBE010012067">
    <property type="protein sequence ID" value="CAF4143231.1"/>
    <property type="molecule type" value="Genomic_DNA"/>
</dbReference>
<evidence type="ECO:0000313" key="4">
    <source>
        <dbReference type="Proteomes" id="UP000663882"/>
    </source>
</evidence>
<dbReference type="Proteomes" id="UP000663882">
    <property type="component" value="Unassembled WGS sequence"/>
</dbReference>
<comment type="caution">
    <text evidence="1">The sequence shown here is derived from an EMBL/GenBank/DDBJ whole genome shotgun (WGS) entry which is preliminary data.</text>
</comment>
<evidence type="ECO:0000313" key="3">
    <source>
        <dbReference type="EMBL" id="CAF4143231.1"/>
    </source>
</evidence>
<dbReference type="EMBL" id="CAJOAX010008308">
    <property type="protein sequence ID" value="CAF4030360.1"/>
    <property type="molecule type" value="Genomic_DNA"/>
</dbReference>
<evidence type="ECO:0000313" key="1">
    <source>
        <dbReference type="EMBL" id="CAF1427555.1"/>
    </source>
</evidence>
<accession>A0A815MPV7</accession>